<gene>
    <name evidence="3" type="ORF">C0Z19_20585</name>
</gene>
<proteinExistence type="predicted"/>
<evidence type="ECO:0008006" key="5">
    <source>
        <dbReference type="Google" id="ProtNLM"/>
    </source>
</evidence>
<dbReference type="Proteomes" id="UP000235347">
    <property type="component" value="Unassembled WGS sequence"/>
</dbReference>
<evidence type="ECO:0000313" key="3">
    <source>
        <dbReference type="EMBL" id="PMS19866.1"/>
    </source>
</evidence>
<feature type="compositionally biased region" description="Basic residues" evidence="1">
    <location>
        <begin position="155"/>
        <end position="186"/>
    </location>
</feature>
<dbReference type="NCBIfam" id="NF047384">
    <property type="entry name" value="BspC_dom"/>
    <property type="match status" value="1"/>
</dbReference>
<feature type="chain" id="PRO_5014957673" description="Lipoprotein transmembrane" evidence="2">
    <location>
        <begin position="37"/>
        <end position="193"/>
    </location>
</feature>
<dbReference type="EMBL" id="PNYB01000020">
    <property type="protein sequence ID" value="PMS19866.1"/>
    <property type="molecule type" value="Genomic_DNA"/>
</dbReference>
<reference evidence="3 4" key="1">
    <citation type="submission" date="2018-01" db="EMBL/GenBank/DDBJ databases">
        <title>Whole genome analyses suggest that Burkholderia sensu lato contains two further novel genera in the rhizoxinica-symbiotica group Mycetohabitans gen. nov., and Trinickia gen. nov.: implications for the evolution of diazotrophy and nodulation in the Burkholderiaceae.</title>
        <authorList>
            <person name="Estrada-de los Santos P."/>
            <person name="Palmer M."/>
            <person name="Chavez-Ramirez B."/>
            <person name="Beukes C."/>
            <person name="Steenkamp E.T."/>
            <person name="Hirsch A.M."/>
            <person name="Manyaka P."/>
            <person name="Maluk M."/>
            <person name="Lafos M."/>
            <person name="Crook M."/>
            <person name="Gross E."/>
            <person name="Simon M.F."/>
            <person name="Bueno dos Reis Junior F."/>
            <person name="Poole P.S."/>
            <person name="Venter S.N."/>
            <person name="James E.K."/>
        </authorList>
    </citation>
    <scope>NUCLEOTIDE SEQUENCE [LARGE SCALE GENOMIC DNA]</scope>
    <source>
        <strain evidence="3 4">GP25-8</strain>
    </source>
</reference>
<dbReference type="AlphaFoldDB" id="A0A2N7VRU2"/>
<comment type="caution">
    <text evidence="3">The sequence shown here is derived from an EMBL/GenBank/DDBJ whole genome shotgun (WGS) entry which is preliminary data.</text>
</comment>
<feature type="signal peptide" evidence="2">
    <location>
        <begin position="1"/>
        <end position="36"/>
    </location>
</feature>
<name>A0A2N7VRU2_9BURK</name>
<keyword evidence="4" id="KW-1185">Reference proteome</keyword>
<accession>A0A2N7VRU2</accession>
<dbReference type="InterPro" id="IPR059225">
    <property type="entry name" value="BspC"/>
</dbReference>
<evidence type="ECO:0000256" key="1">
    <source>
        <dbReference type="SAM" id="MobiDB-lite"/>
    </source>
</evidence>
<keyword evidence="2" id="KW-0732">Signal</keyword>
<evidence type="ECO:0000313" key="4">
    <source>
        <dbReference type="Proteomes" id="UP000235347"/>
    </source>
</evidence>
<feature type="region of interest" description="Disordered" evidence="1">
    <location>
        <begin position="150"/>
        <end position="193"/>
    </location>
</feature>
<dbReference type="RefSeq" id="WP_102611687.1">
    <property type="nucleotide sequence ID" value="NZ_CADIKD010000009.1"/>
</dbReference>
<evidence type="ECO:0000256" key="2">
    <source>
        <dbReference type="SAM" id="SignalP"/>
    </source>
</evidence>
<protein>
    <recommendedName>
        <fullName evidence="5">Lipoprotein transmembrane</fullName>
    </recommendedName>
</protein>
<organism evidence="3 4">
    <name type="scientific">Trinickia soli</name>
    <dbReference type="NCBI Taxonomy" id="380675"/>
    <lineage>
        <taxon>Bacteria</taxon>
        <taxon>Pseudomonadati</taxon>
        <taxon>Pseudomonadota</taxon>
        <taxon>Betaproteobacteria</taxon>
        <taxon>Burkholderiales</taxon>
        <taxon>Burkholderiaceae</taxon>
        <taxon>Trinickia</taxon>
    </lineage>
</organism>
<sequence length="193" mass="21357">MDSSKKISRRMRQLAHRLTAAAALLLPLIAATPARADLIDQRNDMIAHFVNDMHADPLVADCAAHGNFVASTSTAIDHVDFPPAAFDPAHAEITPWNQPFDEGKQRVTVENIVTVEGQGIPRKTSHEPYPLKFRCGYVGKQMLAFSWNDPVPALKPHKERSTKKKRKVHHTSKRVGKTSTSKRKSPAKASSSH</sequence>